<dbReference type="EMBL" id="FMJY01000003">
    <property type="protein sequence ID" value="SCO81416.1"/>
    <property type="molecule type" value="Genomic_DNA"/>
</dbReference>
<dbReference type="AlphaFoldDB" id="A0A2H3SYA5"/>
<dbReference type="Proteomes" id="UP000219369">
    <property type="component" value="Unassembled WGS sequence"/>
</dbReference>
<name>A0A2H3SYA5_FUSOX</name>
<organism evidence="1 2">
    <name type="scientific">Fusarium oxysporum</name>
    <name type="common">Fusarium vascular wilt</name>
    <dbReference type="NCBI Taxonomy" id="5507"/>
    <lineage>
        <taxon>Eukaryota</taxon>
        <taxon>Fungi</taxon>
        <taxon>Dikarya</taxon>
        <taxon>Ascomycota</taxon>
        <taxon>Pezizomycotina</taxon>
        <taxon>Sordariomycetes</taxon>
        <taxon>Hypocreomycetidae</taxon>
        <taxon>Hypocreales</taxon>
        <taxon>Nectriaceae</taxon>
        <taxon>Fusarium</taxon>
        <taxon>Fusarium oxysporum species complex</taxon>
    </lineage>
</organism>
<proteinExistence type="predicted"/>
<gene>
    <name evidence="1" type="ORF">FRV6_05629</name>
</gene>
<protein>
    <submittedName>
        <fullName evidence="1">Uncharacterized protein</fullName>
    </submittedName>
</protein>
<evidence type="ECO:0000313" key="2">
    <source>
        <dbReference type="Proteomes" id="UP000219369"/>
    </source>
</evidence>
<sequence>MTGYKNIQIIPNLGNPRLEPRNRDSKPAITLQSDLRFAVLLTHPILTQQRRQYEVAPLPKRLQQKTRLSLRY</sequence>
<evidence type="ECO:0000313" key="1">
    <source>
        <dbReference type="EMBL" id="SCO81416.1"/>
    </source>
</evidence>
<accession>A0A2H3SYA5</accession>
<reference evidence="2" key="1">
    <citation type="submission" date="2016-09" db="EMBL/GenBank/DDBJ databases">
        <authorList>
            <person name="Guldener U."/>
        </authorList>
    </citation>
    <scope>NUCLEOTIDE SEQUENCE [LARGE SCALE GENOMIC DNA]</scope>
    <source>
        <strain evidence="2">V64-1</strain>
    </source>
</reference>